<evidence type="ECO:0000313" key="2">
    <source>
        <dbReference type="EMBL" id="ACG77057.1"/>
    </source>
</evidence>
<dbReference type="Gene3D" id="3.30.1310.20">
    <property type="entry name" value="PRTase-like"/>
    <property type="match status" value="1"/>
</dbReference>
<evidence type="ECO:0000259" key="1">
    <source>
        <dbReference type="Pfam" id="PF00156"/>
    </source>
</evidence>
<dbReference type="InterPro" id="IPR029057">
    <property type="entry name" value="PRTase-like"/>
</dbReference>
<reference evidence="2 3" key="1">
    <citation type="journal article" date="2008" name="BMC Genomics">
        <title>Complete genome of Phenylobacterium zucineum - a novel facultative intracellular bacterium isolated from human erythroleukemia cell line K562.</title>
        <authorList>
            <person name="Luo Y."/>
            <person name="Xu X."/>
            <person name="Ding Z."/>
            <person name="Liu Z."/>
            <person name="Zhang B."/>
            <person name="Yan Z."/>
            <person name="Sun J."/>
            <person name="Hu S."/>
            <person name="Hu X."/>
        </authorList>
    </citation>
    <scope>NUCLEOTIDE SEQUENCE [LARGE SCALE GENOMIC DNA]</scope>
    <source>
        <strain evidence="2 3">HLK1</strain>
    </source>
</reference>
<organism evidence="2 3">
    <name type="scientific">Phenylobacterium zucineum (strain HLK1)</name>
    <dbReference type="NCBI Taxonomy" id="450851"/>
    <lineage>
        <taxon>Bacteria</taxon>
        <taxon>Pseudomonadati</taxon>
        <taxon>Pseudomonadota</taxon>
        <taxon>Alphaproteobacteria</taxon>
        <taxon>Caulobacterales</taxon>
        <taxon>Caulobacteraceae</taxon>
        <taxon>Phenylobacterium</taxon>
    </lineage>
</organism>
<name>B4RFH6_PHEZH</name>
<dbReference type="AlphaFoldDB" id="B4RFH6"/>
<evidence type="ECO:0000313" key="3">
    <source>
        <dbReference type="Proteomes" id="UP000001868"/>
    </source>
</evidence>
<dbReference type="HOGENOM" id="CLU_083583_0_0_5"/>
<dbReference type="Proteomes" id="UP000001868">
    <property type="component" value="Chromosome"/>
</dbReference>
<dbReference type="EMBL" id="CP000747">
    <property type="protein sequence ID" value="ACG77057.1"/>
    <property type="molecule type" value="Genomic_DNA"/>
</dbReference>
<dbReference type="Gene3D" id="3.40.50.2020">
    <property type="match status" value="1"/>
</dbReference>
<protein>
    <recommendedName>
        <fullName evidence="1">Phosphoribosyltransferase domain-containing protein</fullName>
    </recommendedName>
</protein>
<keyword evidence="3" id="KW-1185">Reference proteome</keyword>
<dbReference type="SUPFAM" id="SSF53271">
    <property type="entry name" value="PRTase-like"/>
    <property type="match status" value="1"/>
</dbReference>
<dbReference type="STRING" id="450851.PHZ_c0643"/>
<dbReference type="eggNOG" id="COG1926">
    <property type="taxonomic scope" value="Bacteria"/>
</dbReference>
<dbReference type="RefSeq" id="WP_012521205.1">
    <property type="nucleotide sequence ID" value="NC_011144.1"/>
</dbReference>
<dbReference type="InterPro" id="IPR000836">
    <property type="entry name" value="PRTase_dom"/>
</dbReference>
<sequence>MGFRNRVEAGQALSRALPQALAGCRGQDVVVLALPRGGVPVAAEIARALKAPLDLVLVRKIGAPFQEELAMGAVADAGEPETVRNEDVIAAVGVDEAGFEAARARELDEMERRRRRYLKDRPRAEVVGKVAIVVDDGVATGATTRAALRAVRRRGPAKLILATPVAPAERLPELRAEADEVVCLEDLRWGAIGLCYDDFRQVEDETVVELLAEFPPSRPPA</sequence>
<feature type="domain" description="Phosphoribosyltransferase" evidence="1">
    <location>
        <begin position="15"/>
        <end position="197"/>
    </location>
</feature>
<dbReference type="Pfam" id="PF00156">
    <property type="entry name" value="Pribosyltran"/>
    <property type="match status" value="1"/>
</dbReference>
<accession>B4RFH6</accession>
<gene>
    <name evidence="2" type="ordered locus">PHZ_c0643</name>
</gene>
<dbReference type="OrthoDB" id="9810066at2"/>
<dbReference type="KEGG" id="pzu:PHZ_c0643"/>
<dbReference type="CDD" id="cd06223">
    <property type="entry name" value="PRTases_typeI"/>
    <property type="match status" value="1"/>
</dbReference>
<proteinExistence type="predicted"/>